<gene>
    <name evidence="2" type="ORF">RF11_13334</name>
</gene>
<comment type="caution">
    <text evidence="2">The sequence shown here is derived from an EMBL/GenBank/DDBJ whole genome shotgun (WGS) entry which is preliminary data.</text>
</comment>
<keyword evidence="3" id="KW-1185">Reference proteome</keyword>
<feature type="region of interest" description="Disordered" evidence="1">
    <location>
        <begin position="73"/>
        <end position="101"/>
    </location>
</feature>
<proteinExistence type="predicted"/>
<reference evidence="2 3" key="1">
    <citation type="journal article" date="2014" name="Genome Biol. Evol.">
        <title>The genome of the myxosporean Thelohanellus kitauei shows adaptations to nutrient acquisition within its fish host.</title>
        <authorList>
            <person name="Yang Y."/>
            <person name="Xiong J."/>
            <person name="Zhou Z."/>
            <person name="Huo F."/>
            <person name="Miao W."/>
            <person name="Ran C."/>
            <person name="Liu Y."/>
            <person name="Zhang J."/>
            <person name="Feng J."/>
            <person name="Wang M."/>
            <person name="Wang M."/>
            <person name="Wang L."/>
            <person name="Yao B."/>
        </authorList>
    </citation>
    <scope>NUCLEOTIDE SEQUENCE [LARGE SCALE GENOMIC DNA]</scope>
    <source>
        <strain evidence="2">Wuqing</strain>
    </source>
</reference>
<accession>A0A0C2N413</accession>
<dbReference type="EMBL" id="JWZT01000435">
    <property type="protein sequence ID" value="KII74411.1"/>
    <property type="molecule type" value="Genomic_DNA"/>
</dbReference>
<organism evidence="2 3">
    <name type="scientific">Thelohanellus kitauei</name>
    <name type="common">Myxosporean</name>
    <dbReference type="NCBI Taxonomy" id="669202"/>
    <lineage>
        <taxon>Eukaryota</taxon>
        <taxon>Metazoa</taxon>
        <taxon>Cnidaria</taxon>
        <taxon>Myxozoa</taxon>
        <taxon>Myxosporea</taxon>
        <taxon>Bivalvulida</taxon>
        <taxon>Platysporina</taxon>
        <taxon>Myxobolidae</taxon>
        <taxon>Thelohanellus</taxon>
    </lineage>
</organism>
<evidence type="ECO:0000256" key="1">
    <source>
        <dbReference type="SAM" id="MobiDB-lite"/>
    </source>
</evidence>
<evidence type="ECO:0000313" key="2">
    <source>
        <dbReference type="EMBL" id="KII74411.1"/>
    </source>
</evidence>
<dbReference type="OrthoDB" id="6772952at2759"/>
<protein>
    <submittedName>
        <fullName evidence="2">Uncharacterized protein</fullName>
    </submittedName>
</protein>
<dbReference type="Proteomes" id="UP000031668">
    <property type="component" value="Unassembled WGS sequence"/>
</dbReference>
<evidence type="ECO:0000313" key="3">
    <source>
        <dbReference type="Proteomes" id="UP000031668"/>
    </source>
</evidence>
<sequence length="101" mass="11506">MGSPAEMVLGRRPRCTLNYLKPLDSANIDKALTKQKYYHDTGNNTTDSSYQIEGEGKTIRKHADELQISFPEHTTTLPVRTRRSTRFHNIQSDSQKKKGAK</sequence>
<dbReference type="AlphaFoldDB" id="A0A0C2N413"/>
<name>A0A0C2N413_THEKT</name>